<reference evidence="1 2" key="1">
    <citation type="submission" date="2016-10" db="EMBL/GenBank/DDBJ databases">
        <authorList>
            <person name="de Groot N.N."/>
        </authorList>
    </citation>
    <scope>NUCLEOTIDE SEQUENCE [LARGE SCALE GENOMIC DNA]</scope>
    <source>
        <strain evidence="1 2">DSM 527</strain>
    </source>
</reference>
<dbReference type="EMBL" id="FNBN01000002">
    <property type="protein sequence ID" value="SDF47414.1"/>
    <property type="molecule type" value="Genomic_DNA"/>
</dbReference>
<dbReference type="STRING" id="104663.SAMN04488121_10224"/>
<proteinExistence type="predicted"/>
<protein>
    <submittedName>
        <fullName evidence="1">Uncharacterized protein</fullName>
    </submittedName>
</protein>
<dbReference type="AlphaFoldDB" id="A0A1G7LDM6"/>
<accession>A0A1G7LDM6</accession>
<sequence length="111" mass="12878">MSSKVMTVPRDRDAESALDYDEATPDQLIEVSFTDDEFKELWRIGFFDALNDMTFAMIDDFESAQIVEKENLEKVLNSDVFNMPVSNDILDRLKVLFQEALERGTGVYFFF</sequence>
<dbReference type="OrthoDB" id="671624at2"/>
<name>A0A1G7LDM6_CHIFI</name>
<dbReference type="Proteomes" id="UP000199045">
    <property type="component" value="Unassembled WGS sequence"/>
</dbReference>
<evidence type="ECO:0000313" key="1">
    <source>
        <dbReference type="EMBL" id="SDF47414.1"/>
    </source>
</evidence>
<evidence type="ECO:0000313" key="2">
    <source>
        <dbReference type="Proteomes" id="UP000199045"/>
    </source>
</evidence>
<dbReference type="RefSeq" id="WP_089830040.1">
    <property type="nucleotide sequence ID" value="NZ_FNBN01000002.1"/>
</dbReference>
<organism evidence="1 2">
    <name type="scientific">Chitinophaga filiformis</name>
    <name type="common">Myxococcus filiformis</name>
    <name type="synonym">Flexibacter filiformis</name>
    <dbReference type="NCBI Taxonomy" id="104663"/>
    <lineage>
        <taxon>Bacteria</taxon>
        <taxon>Pseudomonadati</taxon>
        <taxon>Bacteroidota</taxon>
        <taxon>Chitinophagia</taxon>
        <taxon>Chitinophagales</taxon>
        <taxon>Chitinophagaceae</taxon>
        <taxon>Chitinophaga</taxon>
    </lineage>
</organism>
<gene>
    <name evidence="1" type="ORF">SAMN04488121_10224</name>
</gene>